<protein>
    <submittedName>
        <fullName evidence="1">Uncharacterized protein</fullName>
    </submittedName>
</protein>
<reference evidence="1" key="1">
    <citation type="journal article" date="2014" name="Front. Microbiol.">
        <title>High frequency of phylogenetically diverse reductive dehalogenase-homologous genes in deep subseafloor sedimentary metagenomes.</title>
        <authorList>
            <person name="Kawai M."/>
            <person name="Futagami T."/>
            <person name="Toyoda A."/>
            <person name="Takaki Y."/>
            <person name="Nishi S."/>
            <person name="Hori S."/>
            <person name="Arai W."/>
            <person name="Tsubouchi T."/>
            <person name="Morono Y."/>
            <person name="Uchiyama I."/>
            <person name="Ito T."/>
            <person name="Fujiyama A."/>
            <person name="Inagaki F."/>
            <person name="Takami H."/>
        </authorList>
    </citation>
    <scope>NUCLEOTIDE SEQUENCE</scope>
    <source>
        <strain evidence="1">Expedition CK06-06</strain>
    </source>
</reference>
<evidence type="ECO:0000313" key="1">
    <source>
        <dbReference type="EMBL" id="GAG47798.1"/>
    </source>
</evidence>
<dbReference type="EMBL" id="BARS01051688">
    <property type="protein sequence ID" value="GAG47798.1"/>
    <property type="molecule type" value="Genomic_DNA"/>
</dbReference>
<sequence length="192" mass="21627">MDDKDKVAFTKLIKSSKKFEQLRRSLLATTRLSVTGITNLVVNYENPTLVDDFLSFCFKEAELYHKTINIDAVELQKGGPGAGHGIKYLDSLIFGQFEMQTTEGGIDFVVDNETGERKRLADGFVNRSGIVANQPETKDRLLIIRNLDYALDFCSEKPGKISARSLWIFDKFRDPSIKCGCRLLLVTNVPLE</sequence>
<name>X0YGP1_9ZZZZ</name>
<dbReference type="AlphaFoldDB" id="X0YGP1"/>
<feature type="non-terminal residue" evidence="1">
    <location>
        <position position="192"/>
    </location>
</feature>
<accession>X0YGP1</accession>
<organism evidence="1">
    <name type="scientific">marine sediment metagenome</name>
    <dbReference type="NCBI Taxonomy" id="412755"/>
    <lineage>
        <taxon>unclassified sequences</taxon>
        <taxon>metagenomes</taxon>
        <taxon>ecological metagenomes</taxon>
    </lineage>
</organism>
<comment type="caution">
    <text evidence="1">The sequence shown here is derived from an EMBL/GenBank/DDBJ whole genome shotgun (WGS) entry which is preliminary data.</text>
</comment>
<proteinExistence type="predicted"/>
<gene>
    <name evidence="1" type="ORF">S01H1_76941</name>
</gene>